<dbReference type="SUPFAM" id="SSF54060">
    <property type="entry name" value="His-Me finger endonucleases"/>
    <property type="match status" value="1"/>
</dbReference>
<accession>A0ABN8Q7V6</accession>
<dbReference type="Pfam" id="PF02945">
    <property type="entry name" value="Endonuclease_7"/>
    <property type="match status" value="1"/>
</dbReference>
<gene>
    <name evidence="1" type="ORF">PEVE_00003090</name>
</gene>
<dbReference type="InterPro" id="IPR004211">
    <property type="entry name" value="Endonuclease_7"/>
</dbReference>
<evidence type="ECO:0000313" key="2">
    <source>
        <dbReference type="Proteomes" id="UP001159427"/>
    </source>
</evidence>
<comment type="caution">
    <text evidence="1">The sequence shown here is derived from an EMBL/GenBank/DDBJ whole genome shotgun (WGS) entry which is preliminary data.</text>
</comment>
<dbReference type="Proteomes" id="UP001159427">
    <property type="component" value="Unassembled WGS sequence"/>
</dbReference>
<dbReference type="Gene3D" id="3.40.1800.10">
    <property type="entry name" value="His-Me finger endonucleases"/>
    <property type="match status" value="1"/>
</dbReference>
<reference evidence="1 2" key="1">
    <citation type="submission" date="2022-05" db="EMBL/GenBank/DDBJ databases">
        <authorList>
            <consortium name="Genoscope - CEA"/>
            <person name="William W."/>
        </authorList>
    </citation>
    <scope>NUCLEOTIDE SEQUENCE [LARGE SCALE GENOMIC DNA]</scope>
</reference>
<protein>
    <recommendedName>
        <fullName evidence="3">DNA-directed DNA polymerase</fullName>
    </recommendedName>
</protein>
<keyword evidence="2" id="KW-1185">Reference proteome</keyword>
<evidence type="ECO:0000313" key="1">
    <source>
        <dbReference type="EMBL" id="CAH3159067.1"/>
    </source>
</evidence>
<evidence type="ECO:0008006" key="3">
    <source>
        <dbReference type="Google" id="ProtNLM"/>
    </source>
</evidence>
<organism evidence="1 2">
    <name type="scientific">Porites evermanni</name>
    <dbReference type="NCBI Taxonomy" id="104178"/>
    <lineage>
        <taxon>Eukaryota</taxon>
        <taxon>Metazoa</taxon>
        <taxon>Cnidaria</taxon>
        <taxon>Anthozoa</taxon>
        <taxon>Hexacorallia</taxon>
        <taxon>Scleractinia</taxon>
        <taxon>Fungiina</taxon>
        <taxon>Poritidae</taxon>
        <taxon>Porites</taxon>
    </lineage>
</organism>
<dbReference type="PANTHER" id="PTHR31511">
    <property type="entry name" value="PROTEIN CBG23764"/>
    <property type="match status" value="1"/>
</dbReference>
<dbReference type="InterPro" id="IPR044925">
    <property type="entry name" value="His-Me_finger_sf"/>
</dbReference>
<proteinExistence type="predicted"/>
<dbReference type="PANTHER" id="PTHR31511:SF12">
    <property type="entry name" value="RHO TERMINATION FACTOR N-TERMINAL DOMAIN-CONTAINING PROTEIN"/>
    <property type="match status" value="1"/>
</dbReference>
<name>A0ABN8Q7V6_9CNID</name>
<dbReference type="EMBL" id="CALNXI010001183">
    <property type="protein sequence ID" value="CAH3159067.1"/>
    <property type="molecule type" value="Genomic_DNA"/>
</dbReference>
<sequence length="332" mass="38936">MVEELNYQGVEFPVATKHYGKIEEQNSININVFGYENEQFYPLYVSKQKNEKVLNLLLITQGTKQHYVLVKDFNKMMYNKTKHKERKHFCMFCLQCFSTDEILTKHKSNCIVINGEQAIRMPEEGSMVQFQNYHKQMPAPFVIYADFEAITEKVYGCQPDDSQSYTDRYQKHTGCSCGYKLVCCYDDKYSKPVKIYRGENSINYFMLDMLSEVEYCQKMIATEFQKPLQMTAEEEKLFKAAEECHICGGKYLDTEVKVRDHCHITGKYRGSAHQDCNLKLRIDPNKFRVPVIFHNLRGFQFMASSLERLAANLPTDMFKYTGQVFQNEKLSR</sequence>
<dbReference type="InterPro" id="IPR038563">
    <property type="entry name" value="Endonuclease_7_sf"/>
</dbReference>